<dbReference type="Proteomes" id="UP000238312">
    <property type="component" value="Unassembled WGS sequence"/>
</dbReference>
<evidence type="ECO:0000313" key="2">
    <source>
        <dbReference type="EMBL" id="PRX66817.1"/>
    </source>
</evidence>
<sequence>MIAAGLIAAGYPARAAPPMTVSVAPVGPLRVASVREAVASPEFLDEDRLSIALERLPTGTWPVVVVNPGPAADVEVRVAGPIADAIAFKGGNRARVPAGGAVTFTVIRGTRPHAGTGQLVLVSAAGVDRLRVAVTAQPSLLQRYPFLPYAGGFLLLVLIVAPPLLRRRGRHAPLQPQEQETEEQVETTEAEAAGEEALPWPTTQVPVASEGFTHSDEPVREDELNRAAYVRQLAALAREATPPMVVGVFGEWGTGKTSMLLQLRRQLEQLDEQDPKCAYVWFDPWRHQHEDNPVLPLLHAIVNDLGLRNRENVRRTLRTISDVLGSLVLSATLRVNLSDVRQSIEDYDDQHFRIRTERTRLEEYLGFLIDAALAAKGRERLVVFVDDLDRCDADRITGLLESLKLHFNRHNCVFVLGVAKGPLIAAVREKYGEEPVGDYLDKIIQFPFEMPRMAEADFELYLDRLLAGKEIAPASGMLKCALPRNPRSIKRFVNVLILQDRVAREVRDSVGDDGQRHVWDRHGGVTTGTSRGRYDVSILAAVLLLRDRAPETYARLTEEPSLLRRLAESVEEPADVTVAGIAGELRGLGEQVPHDAGSYIDLVRDSPQPSDVLVAESQDDGRPAVAPWISRQEELPLRGPLDDLAGLVREQLNRRVGDDGALIDPVVRFGGEDASRARGLDEILSARTGKLLLTGAAGTGKSVLAARLARRLSENRDGHVPVFLPFAQLKPEHIVQAPPPRAGQPTAYRAGHSPYERALAHALAAEYGLSLVNANAMLVRRRFVLVLDGLETLVPEIRDGFLEWAGRTEHDVIMTGRAASVPGFEAVEVIGVVASEARGRVETLLSGRQVEPDRLLGLTSELLGSPVLLAVLIGAPEWIDDLPREPVRFVPWYAERTLAATAAAGFDAGAVAEGLREIAAEMTRRRTETFPGDDPDVRATLRRAGVRPMDVSPLLQAAVGAGLLRQCEPHVFHFVHRQVREHLAGRR</sequence>
<feature type="domain" description="AAA+ ATPase" evidence="1">
    <location>
        <begin position="687"/>
        <end position="856"/>
    </location>
</feature>
<dbReference type="AlphaFoldDB" id="A0A2T0N3Z7"/>
<dbReference type="EMBL" id="PVNG01000005">
    <property type="protein sequence ID" value="PRX66817.1"/>
    <property type="molecule type" value="Genomic_DNA"/>
</dbReference>
<proteinExistence type="predicted"/>
<dbReference type="InterPro" id="IPR052754">
    <property type="entry name" value="NTPase_KAP_P-loop"/>
</dbReference>
<dbReference type="Pfam" id="PF07693">
    <property type="entry name" value="KAP_NTPase"/>
    <property type="match status" value="1"/>
</dbReference>
<dbReference type="PANTHER" id="PTHR22674:SF6">
    <property type="entry name" value="NTPASE KAP FAMILY P-LOOP DOMAIN-CONTAINING PROTEIN 1"/>
    <property type="match status" value="1"/>
</dbReference>
<dbReference type="InterPro" id="IPR011646">
    <property type="entry name" value="KAP_P-loop"/>
</dbReference>
<name>A0A2T0N3Z7_9ACTN</name>
<dbReference type="InterPro" id="IPR027417">
    <property type="entry name" value="P-loop_NTPase"/>
</dbReference>
<keyword evidence="3" id="KW-1185">Reference proteome</keyword>
<dbReference type="SMART" id="SM00382">
    <property type="entry name" value="AAA"/>
    <property type="match status" value="2"/>
</dbReference>
<evidence type="ECO:0000259" key="1">
    <source>
        <dbReference type="SMART" id="SM00382"/>
    </source>
</evidence>
<reference evidence="2 3" key="1">
    <citation type="submission" date="2018-03" db="EMBL/GenBank/DDBJ databases">
        <title>Genomic Encyclopedia of Type Strains, Phase III (KMG-III): the genomes of soil and plant-associated and newly described type strains.</title>
        <authorList>
            <person name="Whitman W."/>
        </authorList>
    </citation>
    <scope>NUCLEOTIDE SEQUENCE [LARGE SCALE GENOMIC DNA]</scope>
    <source>
        <strain evidence="2 3">CGMCC 4.7104</strain>
    </source>
</reference>
<comment type="caution">
    <text evidence="2">The sequence shown here is derived from an EMBL/GenBank/DDBJ whole genome shotgun (WGS) entry which is preliminary data.</text>
</comment>
<organism evidence="2 3">
    <name type="scientific">Nonomuraea fuscirosea</name>
    <dbReference type="NCBI Taxonomy" id="1291556"/>
    <lineage>
        <taxon>Bacteria</taxon>
        <taxon>Bacillati</taxon>
        <taxon>Actinomycetota</taxon>
        <taxon>Actinomycetes</taxon>
        <taxon>Streptosporangiales</taxon>
        <taxon>Streptosporangiaceae</taxon>
        <taxon>Nonomuraea</taxon>
    </lineage>
</organism>
<dbReference type="InterPro" id="IPR003593">
    <property type="entry name" value="AAA+_ATPase"/>
</dbReference>
<evidence type="ECO:0000313" key="3">
    <source>
        <dbReference type="Proteomes" id="UP000238312"/>
    </source>
</evidence>
<gene>
    <name evidence="2" type="ORF">B0I32_105257</name>
</gene>
<feature type="domain" description="AAA+ ATPase" evidence="1">
    <location>
        <begin position="242"/>
        <end position="466"/>
    </location>
</feature>
<dbReference type="SUPFAM" id="SSF52540">
    <property type="entry name" value="P-loop containing nucleoside triphosphate hydrolases"/>
    <property type="match status" value="2"/>
</dbReference>
<accession>A0A2T0N3Z7</accession>
<dbReference type="PANTHER" id="PTHR22674">
    <property type="entry name" value="NTPASE, KAP FAMILY P-LOOP DOMAIN-CONTAINING 1"/>
    <property type="match status" value="1"/>
</dbReference>
<dbReference type="Gene3D" id="3.40.50.300">
    <property type="entry name" value="P-loop containing nucleotide triphosphate hydrolases"/>
    <property type="match status" value="2"/>
</dbReference>
<protein>
    <submittedName>
        <fullName evidence="2">KAP-like P-loop domain-containing protein</fullName>
    </submittedName>
</protein>